<sequence>SVTEDVTERTGYWQVDRKKILATVADTPGFADTDGRDAIFIPRIRNYIVSLSRRVGIDAFMMVFKINMGGKKVFAEEVDMNIWGLNVQYAHDQIIAILETFEKMMKLLRPSTYWQNVVLVFTGVDYAASNAAQMMNAKVFVTNELVPQIQKHFNLDHPLPAVFLSTATPICAYARGLGECDCVEANKYLVDVMRRLWRTVREKANTRPRWVWDETVEEPEEPQTEEEEAEAAAAATATTAAPVATAATAVPAPAAAMAVAAVAAAMESSASTITNGRPTRAPLGEAEWMSYRLPPEEERERKEREVQLQHRKTVLKSRADDVSWFGGIDCLSKMM</sequence>
<dbReference type="InterPro" id="IPR027417">
    <property type="entry name" value="P-loop_NTPase"/>
</dbReference>
<proteinExistence type="predicted"/>
<reference evidence="1 2" key="1">
    <citation type="journal article" date="2018" name="New Phytol.">
        <title>Phylogenomics of Endogonaceae and evolution of mycorrhizas within Mucoromycota.</title>
        <authorList>
            <person name="Chang Y."/>
            <person name="Desiro A."/>
            <person name="Na H."/>
            <person name="Sandor L."/>
            <person name="Lipzen A."/>
            <person name="Clum A."/>
            <person name="Barry K."/>
            <person name="Grigoriev I.V."/>
            <person name="Martin F.M."/>
            <person name="Stajich J.E."/>
            <person name="Smith M.E."/>
            <person name="Bonito G."/>
            <person name="Spatafora J.W."/>
        </authorList>
    </citation>
    <scope>NUCLEOTIDE SEQUENCE [LARGE SCALE GENOMIC DNA]</scope>
    <source>
        <strain evidence="1 2">AD002</strain>
    </source>
</reference>
<protein>
    <submittedName>
        <fullName evidence="1">Uncharacterized protein</fullName>
    </submittedName>
</protein>
<name>A0A433PD35_9FUNG</name>
<dbReference type="Proteomes" id="UP000274822">
    <property type="component" value="Unassembled WGS sequence"/>
</dbReference>
<comment type="caution">
    <text evidence="1">The sequence shown here is derived from an EMBL/GenBank/DDBJ whole genome shotgun (WGS) entry which is preliminary data.</text>
</comment>
<organism evidence="1 2">
    <name type="scientific">Jimgerdemannia flammicorona</name>
    <dbReference type="NCBI Taxonomy" id="994334"/>
    <lineage>
        <taxon>Eukaryota</taxon>
        <taxon>Fungi</taxon>
        <taxon>Fungi incertae sedis</taxon>
        <taxon>Mucoromycota</taxon>
        <taxon>Mucoromycotina</taxon>
        <taxon>Endogonomycetes</taxon>
        <taxon>Endogonales</taxon>
        <taxon>Endogonaceae</taxon>
        <taxon>Jimgerdemannia</taxon>
    </lineage>
</organism>
<feature type="non-terminal residue" evidence="1">
    <location>
        <position position="335"/>
    </location>
</feature>
<dbReference type="AlphaFoldDB" id="A0A433PD35"/>
<accession>A0A433PD35</accession>
<gene>
    <name evidence="1" type="ORF">BC938DRAFT_476941</name>
</gene>
<dbReference type="Gene3D" id="3.40.50.300">
    <property type="entry name" value="P-loop containing nucleotide triphosphate hydrolases"/>
    <property type="match status" value="1"/>
</dbReference>
<dbReference type="EMBL" id="RBNJ01025524">
    <property type="protein sequence ID" value="RUS15444.1"/>
    <property type="molecule type" value="Genomic_DNA"/>
</dbReference>
<evidence type="ECO:0000313" key="1">
    <source>
        <dbReference type="EMBL" id="RUS15444.1"/>
    </source>
</evidence>
<evidence type="ECO:0000313" key="2">
    <source>
        <dbReference type="Proteomes" id="UP000274822"/>
    </source>
</evidence>
<keyword evidence="2" id="KW-1185">Reference proteome</keyword>
<feature type="non-terminal residue" evidence="1">
    <location>
        <position position="1"/>
    </location>
</feature>